<accession>A0A3P5ZGD7</accession>
<name>A0A3P5ZGD7_BRACM</name>
<organism evidence="1">
    <name type="scientific">Brassica campestris</name>
    <name type="common">Field mustard</name>
    <dbReference type="NCBI Taxonomy" id="3711"/>
    <lineage>
        <taxon>Eukaryota</taxon>
        <taxon>Viridiplantae</taxon>
        <taxon>Streptophyta</taxon>
        <taxon>Embryophyta</taxon>
        <taxon>Tracheophyta</taxon>
        <taxon>Spermatophyta</taxon>
        <taxon>Magnoliopsida</taxon>
        <taxon>eudicotyledons</taxon>
        <taxon>Gunneridae</taxon>
        <taxon>Pentapetalae</taxon>
        <taxon>rosids</taxon>
        <taxon>malvids</taxon>
        <taxon>Brassicales</taxon>
        <taxon>Brassicaceae</taxon>
        <taxon>Brassiceae</taxon>
        <taxon>Brassica</taxon>
    </lineage>
</organism>
<reference evidence="1" key="1">
    <citation type="submission" date="2018-11" db="EMBL/GenBank/DDBJ databases">
        <authorList>
            <consortium name="Genoscope - CEA"/>
            <person name="William W."/>
        </authorList>
    </citation>
    <scope>NUCLEOTIDE SEQUENCE</scope>
</reference>
<evidence type="ECO:0000313" key="1">
    <source>
        <dbReference type="EMBL" id="VDC71841.1"/>
    </source>
</evidence>
<proteinExistence type="predicted"/>
<dbReference type="AlphaFoldDB" id="A0A3P5ZGD7"/>
<dbReference type="EMBL" id="LR031570">
    <property type="protein sequence ID" value="VDC71841.1"/>
    <property type="molecule type" value="Genomic_DNA"/>
</dbReference>
<gene>
    <name evidence="1" type="ORF">BRAA05T21555Z</name>
</gene>
<protein>
    <submittedName>
        <fullName evidence="1">Uncharacterized protein</fullName>
    </submittedName>
</protein>
<sequence>MLPSLGSCSITRRLSSVLRHQTRKERFLKRPLILSTCWTEAVFLTRVFSVF</sequence>